<comment type="subunit">
    <text evidence="2">Homodimer.</text>
</comment>
<dbReference type="EMBL" id="CP137308">
    <property type="protein sequence ID" value="WQF81118.1"/>
    <property type="molecule type" value="Genomic_DNA"/>
</dbReference>
<dbReference type="RefSeq" id="XP_062778342.1">
    <property type="nucleotide sequence ID" value="XM_062922291.1"/>
</dbReference>
<reference evidence="7" key="1">
    <citation type="journal article" date="2023" name="bioRxiv">
        <title>Complete genome of the Medicago anthracnose fungus, Colletotrichum destructivum, reveals a mini-chromosome-like region within a core chromosome.</title>
        <authorList>
            <person name="Lapalu N."/>
            <person name="Simon A."/>
            <person name="Lu A."/>
            <person name="Plaumann P.-L."/>
            <person name="Amselem J."/>
            <person name="Pigne S."/>
            <person name="Auger A."/>
            <person name="Koch C."/>
            <person name="Dallery J.-F."/>
            <person name="O'Connell R.J."/>
        </authorList>
    </citation>
    <scope>NUCLEOTIDE SEQUENCE [LARGE SCALE GENOMIC DNA]</scope>
    <source>
        <strain evidence="7">CBS 520.97</strain>
    </source>
</reference>
<dbReference type="InterPro" id="IPR000269">
    <property type="entry name" value="Cu_amine_oxidase"/>
</dbReference>
<keyword evidence="3" id="KW-0479">Metal-binding</keyword>
<dbReference type="GeneID" id="87942635"/>
<evidence type="ECO:0000256" key="4">
    <source>
        <dbReference type="SAM" id="MobiDB-lite"/>
    </source>
</evidence>
<protein>
    <recommendedName>
        <fullName evidence="3">Amine oxidase</fullName>
        <ecNumber evidence="3">1.4.3.-</ecNumber>
    </recommendedName>
</protein>
<comment type="similarity">
    <text evidence="3">Belongs to the copper/topaquinone oxidase family.</text>
</comment>
<dbReference type="GO" id="GO:0008131">
    <property type="term" value="F:primary methylamine oxidase activity"/>
    <property type="evidence" value="ECO:0007669"/>
    <property type="project" value="InterPro"/>
</dbReference>
<dbReference type="AlphaFoldDB" id="A0AAX4IDT7"/>
<dbReference type="Proteomes" id="UP001322277">
    <property type="component" value="Chromosome 4"/>
</dbReference>
<comment type="cofactor">
    <cofactor evidence="1">
        <name>Cu cation</name>
        <dbReference type="ChEBI" id="CHEBI:23378"/>
    </cofactor>
</comment>
<feature type="compositionally biased region" description="Polar residues" evidence="4">
    <location>
        <begin position="188"/>
        <end position="197"/>
    </location>
</feature>
<feature type="domain" description="Copper amine oxidase catalytic" evidence="5">
    <location>
        <begin position="1"/>
        <end position="123"/>
    </location>
</feature>
<name>A0AAX4IDT7_9PEZI</name>
<keyword evidence="7" id="KW-1185">Reference proteome</keyword>
<keyword evidence="3" id="KW-0186">Copper</keyword>
<evidence type="ECO:0000313" key="6">
    <source>
        <dbReference type="EMBL" id="WQF81118.1"/>
    </source>
</evidence>
<evidence type="ECO:0000256" key="3">
    <source>
        <dbReference type="RuleBase" id="RU000672"/>
    </source>
</evidence>
<dbReference type="KEGG" id="cdet:87942635"/>
<dbReference type="EC" id="1.4.3.-" evidence="3"/>
<evidence type="ECO:0000259" key="5">
    <source>
        <dbReference type="Pfam" id="PF01179"/>
    </source>
</evidence>
<comment type="PTM">
    <text evidence="3">Topaquinone (TPQ) is generated by copper-dependent autoxidation of a specific tyrosyl residue.</text>
</comment>
<keyword evidence="3" id="KW-0560">Oxidoreductase</keyword>
<dbReference type="SUPFAM" id="SSF49998">
    <property type="entry name" value="Amine oxidase catalytic domain"/>
    <property type="match status" value="1"/>
</dbReference>
<evidence type="ECO:0000256" key="1">
    <source>
        <dbReference type="ARBA" id="ARBA00001935"/>
    </source>
</evidence>
<dbReference type="InterPro" id="IPR036460">
    <property type="entry name" value="Cu_amine_oxidase_C_sf"/>
</dbReference>
<gene>
    <name evidence="6" type="ORF">CDEST_06132</name>
</gene>
<dbReference type="PANTHER" id="PTHR10638:SF86">
    <property type="entry name" value="COPPER AMINE OXIDASE 1-RELATED"/>
    <property type="match status" value="1"/>
</dbReference>
<proteinExistence type="inferred from homology"/>
<dbReference type="InterPro" id="IPR015798">
    <property type="entry name" value="Cu_amine_oxidase_C"/>
</dbReference>
<dbReference type="PANTHER" id="PTHR10638">
    <property type="entry name" value="COPPER AMINE OXIDASE"/>
    <property type="match status" value="1"/>
</dbReference>
<keyword evidence="3" id="KW-0801">TPQ</keyword>
<dbReference type="GO" id="GO:0009308">
    <property type="term" value="P:amine metabolic process"/>
    <property type="evidence" value="ECO:0007669"/>
    <property type="project" value="UniProtKB-UniRule"/>
</dbReference>
<accession>A0AAX4IDT7</accession>
<sequence length="197" mass="21815">MCIHEEDSGLLSKHTDFRDGSVISARYGFYYIFTLYNTYRLEMKLTGMLNTCCLRPSESALPFGAQVAAGLTAHNHQHIFSRVDPEIDYPKSSIVQNDAVPSEAPAKSSATVTHYTARRRPSKRPWKPRQPTPLRSVAHERSSTPGVSISRHRGPSGTRFSTATGPRCWHIPGVSHTTAPRLPGRVSTAKQVVSTTR</sequence>
<comment type="cofactor">
    <cofactor evidence="3">
        <name>Cu cation</name>
        <dbReference type="ChEBI" id="CHEBI:23378"/>
    </cofactor>
    <text evidence="3">Contains 1 topaquinone per subunit.</text>
</comment>
<feature type="region of interest" description="Disordered" evidence="4">
    <location>
        <begin position="98"/>
        <end position="197"/>
    </location>
</feature>
<evidence type="ECO:0000256" key="2">
    <source>
        <dbReference type="ARBA" id="ARBA00011738"/>
    </source>
</evidence>
<dbReference type="GO" id="GO:0005507">
    <property type="term" value="F:copper ion binding"/>
    <property type="evidence" value="ECO:0007669"/>
    <property type="project" value="InterPro"/>
</dbReference>
<dbReference type="Pfam" id="PF01179">
    <property type="entry name" value="Cu_amine_oxid"/>
    <property type="match status" value="1"/>
</dbReference>
<dbReference type="GO" id="GO:0048038">
    <property type="term" value="F:quinone binding"/>
    <property type="evidence" value="ECO:0007669"/>
    <property type="project" value="InterPro"/>
</dbReference>
<evidence type="ECO:0000313" key="7">
    <source>
        <dbReference type="Proteomes" id="UP001322277"/>
    </source>
</evidence>
<organism evidence="6 7">
    <name type="scientific">Colletotrichum destructivum</name>
    <dbReference type="NCBI Taxonomy" id="34406"/>
    <lineage>
        <taxon>Eukaryota</taxon>
        <taxon>Fungi</taxon>
        <taxon>Dikarya</taxon>
        <taxon>Ascomycota</taxon>
        <taxon>Pezizomycotina</taxon>
        <taxon>Sordariomycetes</taxon>
        <taxon>Hypocreomycetidae</taxon>
        <taxon>Glomerellales</taxon>
        <taxon>Glomerellaceae</taxon>
        <taxon>Colletotrichum</taxon>
        <taxon>Colletotrichum destructivum species complex</taxon>
    </lineage>
</organism>
<feature type="compositionally biased region" description="Basic residues" evidence="4">
    <location>
        <begin position="116"/>
        <end position="127"/>
    </location>
</feature>
<dbReference type="Gene3D" id="2.70.98.20">
    <property type="entry name" value="Copper amine oxidase, catalytic domain"/>
    <property type="match status" value="1"/>
</dbReference>